<dbReference type="NCBIfam" id="NF010483">
    <property type="entry name" value="PRK13908.1"/>
    <property type="match status" value="1"/>
</dbReference>
<feature type="domain" description="DNA replication/recombination mediator RecO N-terminal" evidence="1">
    <location>
        <begin position="1"/>
        <end position="71"/>
    </location>
</feature>
<sequence>MQGFILHTQKVKDEDLIVYILSPKMLIKVYRFYGLRHSSILSGYKIDFALEENPSFLPRLKDVLHLGFLWIMQRDKMLIWQEFIRLLYRHLKDVEELDSFYFDLLQECVKRFEKQNPKRVIVDAYLKILEFEGRLHKDFFCFACDEKIQNSITLLRAFLPSHSQCALGFEFEEKKLKQFYSSKNCAIFDDEEIENLYHLIKEGL</sequence>
<dbReference type="HOGENOM" id="CLU_1309562_0_0_7"/>
<dbReference type="Pfam" id="PF13114">
    <property type="entry name" value="RecO_N_2"/>
    <property type="match status" value="1"/>
</dbReference>
<accession>A0A0H3PAY5</accession>
<proteinExistence type="predicted"/>
<dbReference type="AlphaFoldDB" id="A0A0H3PAY5"/>
<evidence type="ECO:0000313" key="3">
    <source>
        <dbReference type="Proteomes" id="UP000000646"/>
    </source>
</evidence>
<dbReference type="eggNOG" id="COG1381">
    <property type="taxonomic scope" value="Bacteria"/>
</dbReference>
<protein>
    <recommendedName>
        <fullName evidence="1">DNA replication/recombination mediator RecO N-terminal domain-containing protein</fullName>
    </recommendedName>
</protein>
<evidence type="ECO:0000313" key="2">
    <source>
        <dbReference type="EMBL" id="EAQ72994.1"/>
    </source>
</evidence>
<reference evidence="3" key="1">
    <citation type="submission" date="2006-12" db="EMBL/GenBank/DDBJ databases">
        <authorList>
            <person name="Fouts D.E."/>
            <person name="Nelson K.E."/>
            <person name="Sebastian Y."/>
        </authorList>
    </citation>
    <scope>NUCLEOTIDE SEQUENCE [LARGE SCALE GENOMIC DNA]</scope>
    <source>
        <strain evidence="3">81-176</strain>
    </source>
</reference>
<dbReference type="InterPro" id="IPR022572">
    <property type="entry name" value="DNA_rep/recomb_RecO_N"/>
</dbReference>
<dbReference type="RefSeq" id="WP_002883441.1">
    <property type="nucleotide sequence ID" value="NC_008787.1"/>
</dbReference>
<evidence type="ECO:0000259" key="1">
    <source>
        <dbReference type="Pfam" id="PF13114"/>
    </source>
</evidence>
<dbReference type="KEGG" id="cjj:CJJ81176_0155"/>
<organism evidence="2 3">
    <name type="scientific">Campylobacter jejuni subsp. jejuni serotype O:23/36 (strain 81-176)</name>
    <dbReference type="NCBI Taxonomy" id="354242"/>
    <lineage>
        <taxon>Bacteria</taxon>
        <taxon>Pseudomonadati</taxon>
        <taxon>Campylobacterota</taxon>
        <taxon>Epsilonproteobacteria</taxon>
        <taxon>Campylobacterales</taxon>
        <taxon>Campylobacteraceae</taxon>
        <taxon>Campylobacter</taxon>
    </lineage>
</organism>
<gene>
    <name evidence="2" type="ordered locus">CJJ81176_0155</name>
</gene>
<name>A0A0H3PAY5_CAMJJ</name>
<dbReference type="Proteomes" id="UP000000646">
    <property type="component" value="Chromosome"/>
</dbReference>
<dbReference type="EMBL" id="CP000538">
    <property type="protein sequence ID" value="EAQ72994.1"/>
    <property type="molecule type" value="Genomic_DNA"/>
</dbReference>